<reference evidence="2" key="6">
    <citation type="journal article" date="2002" name="Nature">
        <title>Analysis of the mouse transcriptome based on functional annotation of 60,770 full-length cDNAs.</title>
        <authorList>
            <consortium name="The FANTOM Consortium and the RIKEN Genome Exploration Research Group Phase I and II Team"/>
        </authorList>
    </citation>
    <scope>NUCLEOTIDE SEQUENCE</scope>
    <source>
        <strain evidence="2">C57BL/6J</strain>
        <tissue evidence="2">Head</tissue>
    </source>
</reference>
<reference evidence="2" key="2">
    <citation type="journal article" date="2000" name="Genome Res.">
        <title>Normalization and subtraction of cap-trapper-selected cDNAs to prepare full-length cDNA libraries for rapid discovery of new genes.</title>
        <authorList>
            <person name="Carninci P."/>
            <person name="Shibata Y."/>
            <person name="Hayatsu N."/>
            <person name="Sugahara Y."/>
            <person name="Shibata K."/>
            <person name="Itoh M."/>
            <person name="Konno H."/>
            <person name="Okazaki Y."/>
            <person name="Muramatsu M."/>
            <person name="Hayashizaki Y."/>
        </authorList>
    </citation>
    <scope>NUCLEOTIDE SEQUENCE</scope>
    <source>
        <strain evidence="2">C57BL/6J</strain>
        <tissue evidence="2">Head</tissue>
    </source>
</reference>
<reference evidence="2" key="1">
    <citation type="journal article" date="1999" name="Methods Enzymol.">
        <title>High-efficiency full-length cDNA cloning.</title>
        <authorList>
            <person name="Carninci P."/>
            <person name="Hayashizaki Y."/>
        </authorList>
    </citation>
    <scope>NUCLEOTIDE SEQUENCE</scope>
    <source>
        <strain evidence="2">C57BL/6J</strain>
        <tissue evidence="2">Head</tissue>
    </source>
</reference>
<reference evidence="2" key="5">
    <citation type="journal article" date="2001" name="Nature">
        <title>Functional annotation of a full-length mouse cDNA collection.</title>
        <authorList>
            <consortium name="The RIKEN Genome Exploration Research Group Phase II Team and the FANTOM Consortium"/>
        </authorList>
    </citation>
    <scope>NUCLEOTIDE SEQUENCE</scope>
    <source>
        <strain evidence="2">C57BL/6J</strain>
        <tissue evidence="2">Head</tissue>
    </source>
</reference>
<dbReference type="PANTHER" id="PTHR46657">
    <property type="entry name" value="CENTROSOMAL PROTEIN OF 128 KDA"/>
    <property type="match status" value="1"/>
</dbReference>
<accession>Q8BI33</accession>
<evidence type="ECO:0000313" key="2">
    <source>
        <dbReference type="EMBL" id="BAC25512.1"/>
    </source>
</evidence>
<dbReference type="EMBL" id="AK017333">
    <property type="protein sequence ID" value="BAC25512.1"/>
    <property type="molecule type" value="mRNA"/>
</dbReference>
<organism evidence="2">
    <name type="scientific">Mus musculus</name>
    <name type="common">Mouse</name>
    <dbReference type="NCBI Taxonomy" id="10090"/>
    <lineage>
        <taxon>Eukaryota</taxon>
        <taxon>Metazoa</taxon>
        <taxon>Chordata</taxon>
        <taxon>Craniata</taxon>
        <taxon>Vertebrata</taxon>
        <taxon>Euteleostomi</taxon>
        <taxon>Mammalia</taxon>
        <taxon>Eutheria</taxon>
        <taxon>Euarchontoglires</taxon>
        <taxon>Glires</taxon>
        <taxon>Rodentia</taxon>
        <taxon>Myomorpha</taxon>
        <taxon>Muroidea</taxon>
        <taxon>Muridae</taxon>
        <taxon>Murinae</taxon>
        <taxon>Mus</taxon>
        <taxon>Mus</taxon>
    </lineage>
</organism>
<dbReference type="InterPro" id="IPR026652">
    <property type="entry name" value="CEP128"/>
</dbReference>
<evidence type="ECO:0000256" key="1">
    <source>
        <dbReference type="SAM" id="Coils"/>
    </source>
</evidence>
<reference evidence="2" key="7">
    <citation type="journal article" date="2005" name="Science">
        <title>The Transcriptional Landscape of the Mammalian Genome.</title>
        <authorList>
            <consortium name="The FANTOM Consortium"/>
            <consortium name="Riken Genome Exploration Research Group and Genome Science Group (Genome Network Project Core Group)"/>
        </authorList>
    </citation>
    <scope>NUCLEOTIDE SEQUENCE</scope>
    <source>
        <strain evidence="2">C57BL/6J</strain>
        <tissue evidence="2">Head</tissue>
    </source>
</reference>
<gene>
    <name evidence="3" type="primary">Cep128</name>
    <name evidence="3" type="synonym">4930534B04Rik</name>
</gene>
<evidence type="ECO:0000313" key="3">
    <source>
        <dbReference type="MGI" id="MGI:1922466"/>
    </source>
</evidence>
<dbReference type="AlphaFoldDB" id="Q8BI33"/>
<sequence>MVQLHTFHQSLRDLSSEQVRLGDDLNRELFRRSRSDAETKRVLEELTGKLNEVQKPDVVSDRVERRLQEIEREMRLERELVERRHDQLGLVSLKLREALKKQEAKADENEDVIKRKLRQSETEKSQLEQELEISRRLLSQSESNRETLLHQVEELRTQLIKAEGDQRGLQHQVPCISKQPLSHQDDQGDDRRFRRGVEREKLSLEKQMADLRVQLNFNSMASELEEVKRCMERKDQEKATLAAQIEVTADL</sequence>
<protein>
    <submittedName>
        <fullName evidence="2">Uncharacterized protein</fullName>
    </submittedName>
</protein>
<dbReference type="PANTHER" id="PTHR46657:SF1">
    <property type="entry name" value="CENTROSOMAL PROTEIN OF 128 KDA"/>
    <property type="match status" value="1"/>
</dbReference>
<dbReference type="MGI" id="MGI:1922466">
    <property type="gene designation" value="Cep128"/>
</dbReference>
<proteinExistence type="evidence at transcript level"/>
<reference evidence="2" key="3">
    <citation type="journal article" date="2000" name="Genome Res.">
        <title>RIKEN integrated sequence analysis (RISA) system--384-format sequencing pipeline with 384 multicapillary sequencer.</title>
        <authorList>
            <person name="Shibata K."/>
            <person name="Itoh M."/>
            <person name="Aizawa K."/>
            <person name="Nagaoka S."/>
            <person name="Sasaki N."/>
            <person name="Carninci P."/>
            <person name="Konno H."/>
            <person name="Akiyama J."/>
            <person name="Nishi K."/>
            <person name="Kitsunai T."/>
            <person name="Tashiro H."/>
            <person name="Itoh M."/>
            <person name="Sumi N."/>
            <person name="Ishii Y."/>
            <person name="Nakamura S."/>
            <person name="Hazama M."/>
            <person name="Nishine T."/>
            <person name="Harada A."/>
            <person name="Yamamoto R."/>
            <person name="Matsumoto H."/>
            <person name="Sakaguchi S."/>
            <person name="Ikegami T."/>
            <person name="Kashiwagi K."/>
            <person name="Fujiwake S."/>
            <person name="Inoue K."/>
            <person name="Togawa Y."/>
            <person name="Izawa M."/>
            <person name="Ohara E."/>
            <person name="Watahiki M."/>
            <person name="Yoneda Y."/>
            <person name="Ishikawa T."/>
            <person name="Ozawa K."/>
            <person name="Tanaka T."/>
            <person name="Matsuura S."/>
            <person name="Kawai J."/>
            <person name="Okazaki Y."/>
            <person name="Muramatsu M."/>
            <person name="Inoue Y."/>
            <person name="Kira A."/>
            <person name="Hayashizaki Y."/>
        </authorList>
    </citation>
    <scope>NUCLEOTIDE SEQUENCE</scope>
    <source>
        <strain evidence="2">C57BL/6J</strain>
        <tissue evidence="2">Head</tissue>
    </source>
</reference>
<keyword evidence="1" id="KW-0175">Coiled coil</keyword>
<reference evidence="2" key="4">
    <citation type="submission" date="2000-07" db="EMBL/GenBank/DDBJ databases">
        <authorList>
            <person name="Adachi J."/>
            <person name="Aizawa K."/>
            <person name="Akahira S."/>
            <person name="Akimura T."/>
            <person name="Arai A."/>
            <person name="Aono H."/>
            <person name="Arakawa T."/>
            <person name="Bono H."/>
            <person name="Carninci P."/>
            <person name="Fukuda S."/>
            <person name="Fukunishi Y."/>
            <person name="Furuno M."/>
            <person name="Hanagaki T."/>
            <person name="Hara A."/>
            <person name="Hayatsu N."/>
            <person name="Hiramoto K."/>
            <person name="Hiraoka T."/>
            <person name="Hori F."/>
            <person name="Imotani K."/>
            <person name="Ishii Y."/>
            <person name="Itoh M."/>
            <person name="Izawa M."/>
            <person name="Kasukawa T."/>
            <person name="Kato H."/>
            <person name="Kawai J."/>
            <person name="Kojima Y."/>
            <person name="Konno H."/>
            <person name="Kouda M."/>
            <person name="Koya S."/>
            <person name="Kurihara C."/>
            <person name="Matsuyama T."/>
            <person name="Miyazaki A."/>
            <person name="Nishi K."/>
            <person name="Nomura K."/>
            <person name="Numazaki R."/>
            <person name="Ohno M."/>
            <person name="Okazaki Y."/>
            <person name="Okido T."/>
            <person name="Owa C."/>
            <person name="Saito H."/>
            <person name="Saito R."/>
            <person name="Sakai C."/>
            <person name="Sakai K."/>
            <person name="Sano H."/>
            <person name="Sasaki D."/>
            <person name="Shibata K."/>
            <person name="Shibata Y."/>
            <person name="Shinagawa A."/>
            <person name="Shiraki T."/>
            <person name="Sogabe Y."/>
            <person name="Suzuki H."/>
            <person name="Tagami M."/>
            <person name="Tagawa A."/>
            <person name="Takahashi F."/>
            <person name="Tanaka T."/>
            <person name="Tejima Y."/>
            <person name="Toya T."/>
            <person name="Yamamura T."/>
            <person name="Yasunishi A."/>
            <person name="Yoshida K."/>
            <person name="Yoshino M."/>
            <person name="Muramatsu M."/>
            <person name="Hayashizaki Y."/>
        </authorList>
    </citation>
    <scope>NUCLEOTIDE SEQUENCE</scope>
    <source>
        <strain evidence="2">C57BL/6J</strain>
        <tissue evidence="2">Head</tissue>
    </source>
</reference>
<reference evidence="2" key="8">
    <citation type="journal article" date="2005" name="Science">
        <title>Antisense Transcription in the Mammalian Transcriptome.</title>
        <authorList>
            <consortium name="RIKEN Genome Exploration Research Group and Genome Science Group (Genome Network Project Core Group) and the FANTOM Consortium"/>
        </authorList>
    </citation>
    <scope>NUCLEOTIDE SEQUENCE</scope>
    <source>
        <strain evidence="2">C57BL/6J</strain>
        <tissue evidence="2">Head</tissue>
    </source>
</reference>
<dbReference type="AGR" id="MGI:1922466"/>
<dbReference type="UCSC" id="uc007okn.2">
    <property type="organism name" value="mouse"/>
</dbReference>
<name>Q8BI33_MOUSE</name>
<feature type="coiled-coil region" evidence="1">
    <location>
        <begin position="60"/>
        <end position="214"/>
    </location>
</feature>